<dbReference type="InterPro" id="IPR008906">
    <property type="entry name" value="HATC_C_dom"/>
</dbReference>
<evidence type="ECO:0008006" key="5">
    <source>
        <dbReference type="Google" id="ProtNLM"/>
    </source>
</evidence>
<evidence type="ECO:0000313" key="4">
    <source>
        <dbReference type="Proteomes" id="UP000298416"/>
    </source>
</evidence>
<dbReference type="Pfam" id="PF05699">
    <property type="entry name" value="Dimer_Tnp_hAT"/>
    <property type="match status" value="1"/>
</dbReference>
<reference evidence="3" key="1">
    <citation type="submission" date="2018-01" db="EMBL/GenBank/DDBJ databases">
        <authorList>
            <person name="Mao J.F."/>
        </authorList>
    </citation>
    <scope>NUCLEOTIDE SEQUENCE</scope>
    <source>
        <strain evidence="3">Huo1</strain>
        <tissue evidence="3">Leaf</tissue>
    </source>
</reference>
<gene>
    <name evidence="3" type="ORF">SASPL_126062</name>
</gene>
<comment type="caution">
    <text evidence="3">The sequence shown here is derived from an EMBL/GenBank/DDBJ whole genome shotgun (WGS) entry which is preliminary data.</text>
</comment>
<dbReference type="PANTHER" id="PTHR23272">
    <property type="entry name" value="BED FINGER-RELATED"/>
    <property type="match status" value="1"/>
</dbReference>
<keyword evidence="4" id="KW-1185">Reference proteome</keyword>
<dbReference type="PANTHER" id="PTHR23272:SF166">
    <property type="entry name" value="ZINC FINGER BED DOMAIN-CONTAINING PROTEIN RICESLEEPER 2-LIKE ISOFORM X1"/>
    <property type="match status" value="1"/>
</dbReference>
<evidence type="ECO:0000259" key="1">
    <source>
        <dbReference type="Pfam" id="PF05699"/>
    </source>
</evidence>
<sequence length="420" mass="48378">MFELHALIRVTFVRLRIRCCAHILNLIVQEGLKVAYDAIEKIRGSVKYVKASEGRLMKFKECAQKFGVEFTSSLCLDVPTRWNSTYLMLCSGIKYRHVFDKLRFEDLNYTQCPTEEEWVRGEVICRFLKPFYNITTLISGSSYPTSNLYFMEIWKIASLLNKMSEYQDAVVKSMALKMKLKFDKYWKEHSEILSIGAVLDPRMKFKVLDYFYSRIDPLTSKDKILKLKMKLYVLYDEYKKRGVGVSLFKVPQASSGSSSFQVRELDFMGEEVRGGEINQALLNWEEDDFATYKNQAGATCEAKSPLDVYLEEGQMAENGELDLLKYWRDNASRFGELSTMACDVLSIPITTVASESSFSIGAHVLNKYRNRLLPEKVQALICLRNWLRGYSNDDEDYELDANDPVDASNVIDVEECHSNA</sequence>
<evidence type="ECO:0000313" key="3">
    <source>
        <dbReference type="EMBL" id="KAG6413353.1"/>
    </source>
</evidence>
<dbReference type="EMBL" id="PNBA02000009">
    <property type="protein sequence ID" value="KAG6413353.1"/>
    <property type="molecule type" value="Genomic_DNA"/>
</dbReference>
<dbReference type="GO" id="GO:0003677">
    <property type="term" value="F:DNA binding"/>
    <property type="evidence" value="ECO:0007669"/>
    <property type="project" value="InterPro"/>
</dbReference>
<dbReference type="Proteomes" id="UP000298416">
    <property type="component" value="Unassembled WGS sequence"/>
</dbReference>
<dbReference type="OrthoDB" id="909873at2759"/>
<protein>
    <recommendedName>
        <fullName evidence="5">AC transposase</fullName>
    </recommendedName>
</protein>
<evidence type="ECO:0000259" key="2">
    <source>
        <dbReference type="Pfam" id="PF14372"/>
    </source>
</evidence>
<dbReference type="AlphaFoldDB" id="A0A8X8ZQL7"/>
<organism evidence="3">
    <name type="scientific">Salvia splendens</name>
    <name type="common">Scarlet sage</name>
    <dbReference type="NCBI Taxonomy" id="180675"/>
    <lineage>
        <taxon>Eukaryota</taxon>
        <taxon>Viridiplantae</taxon>
        <taxon>Streptophyta</taxon>
        <taxon>Embryophyta</taxon>
        <taxon>Tracheophyta</taxon>
        <taxon>Spermatophyta</taxon>
        <taxon>Magnoliopsida</taxon>
        <taxon>eudicotyledons</taxon>
        <taxon>Gunneridae</taxon>
        <taxon>Pentapetalae</taxon>
        <taxon>asterids</taxon>
        <taxon>lamiids</taxon>
        <taxon>Lamiales</taxon>
        <taxon>Lamiaceae</taxon>
        <taxon>Nepetoideae</taxon>
        <taxon>Mentheae</taxon>
        <taxon>Salviinae</taxon>
        <taxon>Salvia</taxon>
        <taxon>Salvia subgen. Calosphace</taxon>
        <taxon>core Calosphace</taxon>
    </lineage>
</organism>
<name>A0A8X8ZQL7_SALSN</name>
<proteinExistence type="predicted"/>
<feature type="domain" description="hAT-like transposase RNase-H fold" evidence="2">
    <location>
        <begin position="139"/>
        <end position="238"/>
    </location>
</feature>
<dbReference type="GO" id="GO:0046983">
    <property type="term" value="F:protein dimerization activity"/>
    <property type="evidence" value="ECO:0007669"/>
    <property type="project" value="InterPro"/>
</dbReference>
<dbReference type="Pfam" id="PF14372">
    <property type="entry name" value="hAT-like_RNase-H"/>
    <property type="match status" value="1"/>
</dbReference>
<reference evidence="3" key="2">
    <citation type="submission" date="2020-08" db="EMBL/GenBank/DDBJ databases">
        <title>Plant Genome Project.</title>
        <authorList>
            <person name="Zhang R.-G."/>
        </authorList>
    </citation>
    <scope>NUCLEOTIDE SEQUENCE</scope>
    <source>
        <strain evidence="3">Huo1</strain>
        <tissue evidence="3">Leaf</tissue>
    </source>
</reference>
<feature type="domain" description="HAT C-terminal dimerisation" evidence="1">
    <location>
        <begin position="306"/>
        <end position="387"/>
    </location>
</feature>
<accession>A0A8X8ZQL7</accession>
<dbReference type="InterPro" id="IPR025525">
    <property type="entry name" value="hAT-like_transposase_RNase-H"/>
</dbReference>